<dbReference type="OMA" id="YEDERCI"/>
<dbReference type="InterPro" id="IPR029165">
    <property type="entry name" value="SASRP1"/>
</dbReference>
<dbReference type="Proteomes" id="UP000275408">
    <property type="component" value="Unassembled WGS sequence"/>
</dbReference>
<sequence length="262" mass="29570">MAAVLHRTPDVAGMDVPLKNPVIKPYYRDGFGSKSIGEPEWRPHPRNALSVPGRLDNTAKGGNGLDWTSSIRCAPLEEARQTSRRPSEEAPPYYSVKNSVKSTSREEAAQASHTDNIEEEKPYSVKPTVVYDTYDDFEQIYLRRPLEISLRMSVGAKKSVFEQRNGIPAASLGDKSYQVPEYSSDFHKQGSTRPVVNFGGSLKYVPDTFVPLQDLPSRPRTTFEERQKRKAKKEEIEEVKNLDHWRPADFLSPVLQLPESHG</sequence>
<feature type="region of interest" description="Disordered" evidence="1">
    <location>
        <begin position="215"/>
        <end position="236"/>
    </location>
</feature>
<evidence type="ECO:0000313" key="3">
    <source>
        <dbReference type="Proteomes" id="UP000275408"/>
    </source>
</evidence>
<feature type="compositionally biased region" description="Basic and acidic residues" evidence="1">
    <location>
        <begin position="221"/>
        <end position="236"/>
    </location>
</feature>
<feature type="compositionally biased region" description="Basic and acidic residues" evidence="1">
    <location>
        <begin position="75"/>
        <end position="88"/>
    </location>
</feature>
<evidence type="ECO:0000256" key="1">
    <source>
        <dbReference type="SAM" id="MobiDB-lite"/>
    </source>
</evidence>
<reference evidence="2 3" key="1">
    <citation type="journal article" date="2018" name="Sci. Rep.">
        <title>Comparative analysis of the Pocillopora damicornis genome highlights role of immune system in coral evolution.</title>
        <authorList>
            <person name="Cunning R."/>
            <person name="Bay R.A."/>
            <person name="Gillette P."/>
            <person name="Baker A.C."/>
            <person name="Traylor-Knowles N."/>
        </authorList>
    </citation>
    <scope>NUCLEOTIDE SEQUENCE [LARGE SCALE GENOMIC DNA]</scope>
    <source>
        <strain evidence="2">RSMAS</strain>
        <tissue evidence="2">Whole animal</tissue>
    </source>
</reference>
<dbReference type="PANTHER" id="PTHR35845">
    <property type="entry name" value="SPERMATOGENESIS-ASSOCIATED SERINE-RICH PROTEIN 1"/>
    <property type="match status" value="1"/>
</dbReference>
<organism evidence="2 3">
    <name type="scientific">Pocillopora damicornis</name>
    <name type="common">Cauliflower coral</name>
    <name type="synonym">Millepora damicornis</name>
    <dbReference type="NCBI Taxonomy" id="46731"/>
    <lineage>
        <taxon>Eukaryota</taxon>
        <taxon>Metazoa</taxon>
        <taxon>Cnidaria</taxon>
        <taxon>Anthozoa</taxon>
        <taxon>Hexacorallia</taxon>
        <taxon>Scleractinia</taxon>
        <taxon>Astrocoeniina</taxon>
        <taxon>Pocilloporidae</taxon>
        <taxon>Pocillopora</taxon>
    </lineage>
</organism>
<dbReference type="OrthoDB" id="186791at2759"/>
<gene>
    <name evidence="2" type="ORF">pdam_00017518</name>
</gene>
<dbReference type="STRING" id="46731.A0A3M6TCB6"/>
<feature type="region of interest" description="Disordered" evidence="1">
    <location>
        <begin position="34"/>
        <end position="120"/>
    </location>
</feature>
<comment type="caution">
    <text evidence="2">The sequence shown here is derived from an EMBL/GenBank/DDBJ whole genome shotgun (WGS) entry which is preliminary data.</text>
</comment>
<protein>
    <submittedName>
        <fullName evidence="2">Uncharacterized protein</fullName>
    </submittedName>
</protein>
<evidence type="ECO:0000313" key="2">
    <source>
        <dbReference type="EMBL" id="RMX39067.1"/>
    </source>
</evidence>
<accession>A0A3M6TCB6</accession>
<keyword evidence="3" id="KW-1185">Reference proteome</keyword>
<dbReference type="EMBL" id="RCHS01003878">
    <property type="protein sequence ID" value="RMX39067.1"/>
    <property type="molecule type" value="Genomic_DNA"/>
</dbReference>
<name>A0A3M6TCB6_POCDA</name>
<dbReference type="AlphaFoldDB" id="A0A3M6TCB6"/>
<proteinExistence type="predicted"/>
<dbReference type="PANTHER" id="PTHR35845:SF1">
    <property type="entry name" value="SPERMATOGENESIS-ASSOCIATED SERINE-RICH PROTEIN 1"/>
    <property type="match status" value="1"/>
</dbReference>
<dbReference type="Pfam" id="PF15160">
    <property type="entry name" value="SASRP1"/>
    <property type="match status" value="1"/>
</dbReference>